<feature type="transmembrane region" description="Helical" evidence="1">
    <location>
        <begin position="37"/>
        <end position="56"/>
    </location>
</feature>
<evidence type="ECO:0000313" key="3">
    <source>
        <dbReference type="Proteomes" id="UP000732105"/>
    </source>
</evidence>
<keyword evidence="1" id="KW-0472">Membrane</keyword>
<accession>A0ABX1WVA2</accession>
<dbReference type="Proteomes" id="UP000732105">
    <property type="component" value="Unassembled WGS sequence"/>
</dbReference>
<proteinExistence type="predicted"/>
<evidence type="ECO:0000256" key="1">
    <source>
        <dbReference type="SAM" id="Phobius"/>
    </source>
</evidence>
<protein>
    <recommendedName>
        <fullName evidence="4">CcmD family protein</fullName>
    </recommendedName>
</protein>
<evidence type="ECO:0000313" key="2">
    <source>
        <dbReference type="EMBL" id="NOU60033.1"/>
    </source>
</evidence>
<comment type="caution">
    <text evidence="2">The sequence shown here is derived from an EMBL/GenBank/DDBJ whole genome shotgun (WGS) entry which is preliminary data.</text>
</comment>
<feature type="transmembrane region" description="Helical" evidence="1">
    <location>
        <begin position="7"/>
        <end position="25"/>
    </location>
</feature>
<sequence length="72" mass="8300">MKLIKFLLIMSAFLIMVAAIFNLLYSGAETPDRTGVYIELVVMFILMISMVLLSNVEKKMKQLEDKKDQELE</sequence>
<reference evidence="2 3" key="1">
    <citation type="submission" date="2018-12" db="EMBL/GenBank/DDBJ databases">
        <title>Marinifilum JC070 sp. nov., a marine bacterium isolated from Yongle Blue Hole in the South China Sea.</title>
        <authorList>
            <person name="Fu T."/>
        </authorList>
    </citation>
    <scope>NUCLEOTIDE SEQUENCE [LARGE SCALE GENOMIC DNA]</scope>
    <source>
        <strain evidence="2 3">JC070</strain>
    </source>
</reference>
<name>A0ABX1WVA2_9BACT</name>
<evidence type="ECO:0008006" key="4">
    <source>
        <dbReference type="Google" id="ProtNLM"/>
    </source>
</evidence>
<keyword evidence="1" id="KW-1133">Transmembrane helix</keyword>
<gene>
    <name evidence="2" type="ORF">ELS83_09370</name>
</gene>
<organism evidence="2 3">
    <name type="scientific">Marinifilum caeruleilacunae</name>
    <dbReference type="NCBI Taxonomy" id="2499076"/>
    <lineage>
        <taxon>Bacteria</taxon>
        <taxon>Pseudomonadati</taxon>
        <taxon>Bacteroidota</taxon>
        <taxon>Bacteroidia</taxon>
        <taxon>Marinilabiliales</taxon>
        <taxon>Marinifilaceae</taxon>
    </lineage>
</organism>
<keyword evidence="1" id="KW-0812">Transmembrane</keyword>
<keyword evidence="3" id="KW-1185">Reference proteome</keyword>
<dbReference type="RefSeq" id="WP_171595313.1">
    <property type="nucleotide sequence ID" value="NZ_RZNH01000013.1"/>
</dbReference>
<dbReference type="EMBL" id="RZNH01000013">
    <property type="protein sequence ID" value="NOU60033.1"/>
    <property type="molecule type" value="Genomic_DNA"/>
</dbReference>